<sequence>MISIIEFMEDQEILGTQFTSETWNNWKALLAGFYGLKTDNKTFRKLTNRKPPKTPCDELWMVIGRRGGKSQMAALLAVYEAIFNTHKDKLSKGELATIMVVASDRKQARSVMRYIQGLLLENPMLRSMVINESSDSIELNNKCIIEIMTANHRGIRGYTVGAVILDEIAFFYSDGANPDREIISAVRPSLATLNGKLIALSSPYARKGVLWNNFKRYFGEDTNVLVAKAPSLIMNPSLPTSVVEQALKEDKASASAEYLAEFRGDIESYISIDVLERCTRHSPVQIAPIYNNTYFAFVDPSGGSADAFTVAIGHIENEVIIVDFVHSHPAPFSPELVTNIVCDQLKPYRVKTVYGDAYAGMWPREQFQKRHVRYNTSTKNKNELYRDLLPLLNSEKIELPPNQQLQSELVNLERRTTRGGKDSIDHPPRGHDDLANAVAGLAYVCAQRRTRGKIDQSFFEFV</sequence>
<accession>A0AAW8QZN9</accession>
<proteinExistence type="predicted"/>
<dbReference type="RefSeq" id="WP_311360237.1">
    <property type="nucleotide sequence ID" value="NZ_JAVRIE010000001.1"/>
</dbReference>
<dbReference type="EMBL" id="JAVRIE010000001">
    <property type="protein sequence ID" value="MDT0581436.1"/>
    <property type="molecule type" value="Genomic_DNA"/>
</dbReference>
<dbReference type="AlphaFoldDB" id="A0AAW8QZN9"/>
<dbReference type="Gene3D" id="3.40.50.300">
    <property type="entry name" value="P-loop containing nucleotide triphosphate hydrolases"/>
    <property type="match status" value="1"/>
</dbReference>
<name>A0AAW8QZN9_9ALTE</name>
<dbReference type="Gene3D" id="3.30.420.240">
    <property type="match status" value="1"/>
</dbReference>
<evidence type="ECO:0008006" key="3">
    <source>
        <dbReference type="Google" id="ProtNLM"/>
    </source>
</evidence>
<comment type="caution">
    <text evidence="1">The sequence shown here is derived from an EMBL/GenBank/DDBJ whole genome shotgun (WGS) entry which is preliminary data.</text>
</comment>
<gene>
    <name evidence="1" type="ORF">RM544_02725</name>
</gene>
<keyword evidence="2" id="KW-1185">Reference proteome</keyword>
<evidence type="ECO:0000313" key="2">
    <source>
        <dbReference type="Proteomes" id="UP001249020"/>
    </source>
</evidence>
<dbReference type="InterPro" id="IPR027417">
    <property type="entry name" value="P-loop_NTPase"/>
</dbReference>
<evidence type="ECO:0000313" key="1">
    <source>
        <dbReference type="EMBL" id="MDT0581436.1"/>
    </source>
</evidence>
<organism evidence="1 2">
    <name type="scientific">Brumicola blandensis</name>
    <dbReference type="NCBI Taxonomy" id="3075611"/>
    <lineage>
        <taxon>Bacteria</taxon>
        <taxon>Pseudomonadati</taxon>
        <taxon>Pseudomonadota</taxon>
        <taxon>Gammaproteobacteria</taxon>
        <taxon>Alteromonadales</taxon>
        <taxon>Alteromonadaceae</taxon>
        <taxon>Brumicola</taxon>
    </lineage>
</organism>
<dbReference type="Proteomes" id="UP001249020">
    <property type="component" value="Unassembled WGS sequence"/>
</dbReference>
<reference evidence="1 2" key="1">
    <citation type="submission" date="2023-09" db="EMBL/GenBank/DDBJ databases">
        <authorList>
            <person name="Rey-Velasco X."/>
        </authorList>
    </citation>
    <scope>NUCLEOTIDE SEQUENCE [LARGE SCALE GENOMIC DNA]</scope>
    <source>
        <strain evidence="1 2">W409</strain>
    </source>
</reference>
<protein>
    <recommendedName>
        <fullName evidence="3">Terminase</fullName>
    </recommendedName>
</protein>